<dbReference type="Pfam" id="PF23469">
    <property type="entry name" value="KH_12"/>
    <property type="match status" value="1"/>
</dbReference>
<dbReference type="InterPro" id="IPR036612">
    <property type="entry name" value="KH_dom_type_1_sf"/>
</dbReference>
<evidence type="ECO:0000256" key="6">
    <source>
        <dbReference type="ARBA" id="ARBA00038511"/>
    </source>
</evidence>
<dbReference type="GO" id="GO:0003723">
    <property type="term" value="F:RNA binding"/>
    <property type="evidence" value="ECO:0007669"/>
    <property type="project" value="InterPro"/>
</dbReference>
<evidence type="ECO:0000259" key="10">
    <source>
        <dbReference type="PROSITE" id="PS51194"/>
    </source>
</evidence>
<feature type="compositionally biased region" description="Low complexity" evidence="8">
    <location>
        <begin position="692"/>
        <end position="701"/>
    </location>
</feature>
<dbReference type="PANTHER" id="PTHR47958">
    <property type="entry name" value="ATP-DEPENDENT RNA HELICASE DBP3"/>
    <property type="match status" value="1"/>
</dbReference>
<dbReference type="InterPro" id="IPR014001">
    <property type="entry name" value="Helicase_ATP-bd"/>
</dbReference>
<dbReference type="Pfam" id="PF00270">
    <property type="entry name" value="DEAD"/>
    <property type="match status" value="1"/>
</dbReference>
<feature type="compositionally biased region" description="Low complexity" evidence="8">
    <location>
        <begin position="96"/>
        <end position="107"/>
    </location>
</feature>
<dbReference type="Proteomes" id="UP000019335">
    <property type="component" value="Chromosome 15"/>
</dbReference>
<dbReference type="InterPro" id="IPR014014">
    <property type="entry name" value="RNA_helicase_DEAD_Q_motif"/>
</dbReference>
<keyword evidence="5" id="KW-0067">ATP-binding</keyword>
<gene>
    <name evidence="12" type="ORF">Naga_100063g7</name>
</gene>
<dbReference type="InterPro" id="IPR011545">
    <property type="entry name" value="DEAD/DEAH_box_helicase_dom"/>
</dbReference>
<evidence type="ECO:0000256" key="5">
    <source>
        <dbReference type="ARBA" id="ARBA00022840"/>
    </source>
</evidence>
<comment type="similarity">
    <text evidence="6">Belongs to the DEAD box helicase family. DDX46/PRP5 subfamily.</text>
</comment>
<keyword evidence="4 12" id="KW-0347">Helicase</keyword>
<dbReference type="EMBL" id="AZIL01001405">
    <property type="protein sequence ID" value="EWM24057.1"/>
    <property type="molecule type" value="Genomic_DNA"/>
</dbReference>
<feature type="domain" description="Helicase ATP-binding" evidence="9">
    <location>
        <begin position="258"/>
        <end position="439"/>
    </location>
</feature>
<feature type="compositionally biased region" description="Gly residues" evidence="8">
    <location>
        <begin position="116"/>
        <end position="127"/>
    </location>
</feature>
<dbReference type="GO" id="GO:0016787">
    <property type="term" value="F:hydrolase activity"/>
    <property type="evidence" value="ECO:0007669"/>
    <property type="project" value="UniProtKB-KW"/>
</dbReference>
<dbReference type="FunFam" id="3.40.50.300:FF:000079">
    <property type="entry name" value="probable ATP-dependent RNA helicase DDX17"/>
    <property type="match status" value="1"/>
</dbReference>
<feature type="region of interest" description="Disordered" evidence="8">
    <location>
        <begin position="750"/>
        <end position="788"/>
    </location>
</feature>
<dbReference type="Pfam" id="PF00271">
    <property type="entry name" value="Helicase_C"/>
    <property type="match status" value="1"/>
</dbReference>
<evidence type="ECO:0000313" key="13">
    <source>
        <dbReference type="Proteomes" id="UP000019335"/>
    </source>
</evidence>
<feature type="compositionally biased region" description="Pro residues" evidence="8">
    <location>
        <begin position="768"/>
        <end position="783"/>
    </location>
</feature>
<dbReference type="Gene3D" id="3.40.50.300">
    <property type="entry name" value="P-loop containing nucleotide triphosphate hydrolases"/>
    <property type="match status" value="2"/>
</dbReference>
<feature type="domain" description="Helicase C-terminal" evidence="10">
    <location>
        <begin position="467"/>
        <end position="612"/>
    </location>
</feature>
<proteinExistence type="inferred from homology"/>
<evidence type="ECO:0000256" key="1">
    <source>
        <dbReference type="ARBA" id="ARBA00012552"/>
    </source>
</evidence>
<name>W7TCV9_9STRA</name>
<dbReference type="SMART" id="SM00490">
    <property type="entry name" value="HELICc"/>
    <property type="match status" value="1"/>
</dbReference>
<dbReference type="InterPro" id="IPR056149">
    <property type="entry name" value="PRP5/DDX46/KHDC4_KH"/>
</dbReference>
<feature type="domain" description="DEAD-box RNA helicase Q" evidence="11">
    <location>
        <begin position="227"/>
        <end position="255"/>
    </location>
</feature>
<dbReference type="PROSITE" id="PS51195">
    <property type="entry name" value="Q_MOTIF"/>
    <property type="match status" value="1"/>
</dbReference>
<dbReference type="CDD" id="cd17953">
    <property type="entry name" value="DEADc_DDX46"/>
    <property type="match status" value="1"/>
</dbReference>
<sequence length="973" mass="104759">MGGWEGGQGKGRGGGKGRKGRLDGYDPLGSNTITAAELFGKKSVEKAAWESDTDGDGEEEDGEEGMMEDEEDEEQLEADRQAFLAALRGESTTQKPSVGDPVGSVPPKAGLDAEGPEGGKGGEGGEGPSKEPRSRLGRLFQSDGDLEEEDEEGPREGPKTALEILQEQVKKKELKPVDHARVDYLPIRKKLYIVPRALHGHSDAELNRRREALEIKVRGKGCPAPLETWEQSGLPDRVLGLLRKYKLAEPFPIQRQALPAIMAGRDIIGVAKTGSGKTLAFLLPMLRHILDQEASFPLGEGEGPIGMVMAPARELAVQIHTEAKKFCRPLGLRCVAVYGGAGIGDQIGELKRGAHIVVCTPGRMIDILTMQAGKLMSLSRVSFVVMDEADRMFDMGFEPQIKMILTNIRPDRQTVLFSATFPKQVESLARKVLAFPLEILVGGRSVASDAITQYVEVREEGEEKYMRLLQLLGVWYEKGNVLIFVDTQQKCDNLFADLMRSGYPCLSLHGGMDQMDRDSTIHDFKSRARTLMVATSVAGRGLDVPELCCVINYACPNHLEDYVHRVGRTGRAGRKGTAYTFLTSEEEQYAPLLLKALTQSKQEVPPELRAMAEAFQQKVTAGTAHWAGSGFGGKGFTFEDSEQTDAQRTAALQKKQYQIEQGLVAEEGGAGGGGDSSDEEAELEEEKRKRATTPTTEGTAGGAAAVVEGVAPKIPSQAVSGSPGVGEGESGVSTGILAAVERAKALAERLKQGGTGASANVPSTTPSLPSPPGGTGAPAPPPSTSDALARARALAEKFGAAPSTAAAAAGLGAGSTVTAADALKAALAIAGGVSAEKVEKKEHFFEELEINEYPQQARWKATQKDNVSQIQERTECSVITRGRYVAPGQEHTLEPGERKLYLLIEGRTELAVRQARREFQRILDEETLRVGSRPQFGRYSVLRRREGATEVVEERGCVGRVDCRGTAHNWLVM</sequence>
<reference evidence="12 13" key="1">
    <citation type="journal article" date="2014" name="Mol. Plant">
        <title>Chromosome Scale Genome Assembly and Transcriptome Profiling of Nannochloropsis gaditana in Nitrogen Depletion.</title>
        <authorList>
            <person name="Corteggiani Carpinelli E."/>
            <person name="Telatin A."/>
            <person name="Vitulo N."/>
            <person name="Forcato C."/>
            <person name="D'Angelo M."/>
            <person name="Schiavon R."/>
            <person name="Vezzi A."/>
            <person name="Giacometti G.M."/>
            <person name="Morosinotto T."/>
            <person name="Valle G."/>
        </authorList>
    </citation>
    <scope>NUCLEOTIDE SEQUENCE [LARGE SCALE GENOMIC DNA]</scope>
    <source>
        <strain evidence="12 13">B-31</strain>
    </source>
</reference>
<dbReference type="AlphaFoldDB" id="W7TCV9"/>
<dbReference type="EC" id="3.6.4.13" evidence="1"/>
<dbReference type="InterPro" id="IPR001650">
    <property type="entry name" value="Helicase_C-like"/>
</dbReference>
<dbReference type="SMART" id="SM00487">
    <property type="entry name" value="DEXDc"/>
    <property type="match status" value="1"/>
</dbReference>
<feature type="region of interest" description="Disordered" evidence="8">
    <location>
        <begin position="666"/>
        <end position="701"/>
    </location>
</feature>
<accession>W7TCV9</accession>
<feature type="compositionally biased region" description="Gly residues" evidence="8">
    <location>
        <begin position="1"/>
        <end position="12"/>
    </location>
</feature>
<protein>
    <recommendedName>
        <fullName evidence="1">RNA helicase</fullName>
        <ecNumber evidence="1">3.6.4.13</ecNumber>
    </recommendedName>
</protein>
<dbReference type="GO" id="GO:0003724">
    <property type="term" value="F:RNA helicase activity"/>
    <property type="evidence" value="ECO:0007669"/>
    <property type="project" value="UniProtKB-EC"/>
</dbReference>
<keyword evidence="3" id="KW-0378">Hydrolase</keyword>
<feature type="compositionally biased region" description="Acidic residues" evidence="8">
    <location>
        <begin position="51"/>
        <end position="76"/>
    </location>
</feature>
<organism evidence="12 13">
    <name type="scientific">Nannochloropsis gaditana</name>
    <dbReference type="NCBI Taxonomy" id="72520"/>
    <lineage>
        <taxon>Eukaryota</taxon>
        <taxon>Sar</taxon>
        <taxon>Stramenopiles</taxon>
        <taxon>Ochrophyta</taxon>
        <taxon>Eustigmatophyceae</taxon>
        <taxon>Eustigmatales</taxon>
        <taxon>Monodopsidaceae</taxon>
        <taxon>Nannochloropsis</taxon>
    </lineage>
</organism>
<feature type="compositionally biased region" description="Basic and acidic residues" evidence="8">
    <location>
        <begin position="39"/>
        <end position="49"/>
    </location>
</feature>
<evidence type="ECO:0000256" key="7">
    <source>
        <dbReference type="PROSITE-ProRule" id="PRU00552"/>
    </source>
</evidence>
<dbReference type="Gene3D" id="3.30.1370.10">
    <property type="entry name" value="K Homology domain, type 1"/>
    <property type="match status" value="1"/>
</dbReference>
<evidence type="ECO:0000256" key="3">
    <source>
        <dbReference type="ARBA" id="ARBA00022801"/>
    </source>
</evidence>
<evidence type="ECO:0000313" key="12">
    <source>
        <dbReference type="EMBL" id="EWM24057.1"/>
    </source>
</evidence>
<dbReference type="PROSITE" id="PS51192">
    <property type="entry name" value="HELICASE_ATP_BIND_1"/>
    <property type="match status" value="1"/>
</dbReference>
<evidence type="ECO:0000256" key="4">
    <source>
        <dbReference type="ARBA" id="ARBA00022806"/>
    </source>
</evidence>
<keyword evidence="13" id="KW-1185">Reference proteome</keyword>
<evidence type="ECO:0000259" key="11">
    <source>
        <dbReference type="PROSITE" id="PS51195"/>
    </source>
</evidence>
<evidence type="ECO:0000256" key="2">
    <source>
        <dbReference type="ARBA" id="ARBA00022741"/>
    </source>
</evidence>
<evidence type="ECO:0000259" key="9">
    <source>
        <dbReference type="PROSITE" id="PS51192"/>
    </source>
</evidence>
<evidence type="ECO:0000256" key="8">
    <source>
        <dbReference type="SAM" id="MobiDB-lite"/>
    </source>
</evidence>
<feature type="region of interest" description="Disordered" evidence="8">
    <location>
        <begin position="1"/>
        <end position="161"/>
    </location>
</feature>
<dbReference type="GO" id="GO:0005524">
    <property type="term" value="F:ATP binding"/>
    <property type="evidence" value="ECO:0007669"/>
    <property type="project" value="UniProtKB-KW"/>
</dbReference>
<dbReference type="OrthoDB" id="196131at2759"/>
<keyword evidence="2" id="KW-0547">Nucleotide-binding</keyword>
<dbReference type="SUPFAM" id="SSF52540">
    <property type="entry name" value="P-loop containing nucleoside triphosphate hydrolases"/>
    <property type="match status" value="1"/>
</dbReference>
<dbReference type="PROSITE" id="PS00039">
    <property type="entry name" value="DEAD_ATP_HELICASE"/>
    <property type="match status" value="1"/>
</dbReference>
<dbReference type="InterPro" id="IPR000629">
    <property type="entry name" value="RNA-helicase_DEAD-box_CS"/>
</dbReference>
<comment type="caution">
    <text evidence="12">The sequence shown here is derived from an EMBL/GenBank/DDBJ whole genome shotgun (WGS) entry which is preliminary data.</text>
</comment>
<feature type="compositionally biased region" description="Acidic residues" evidence="8">
    <location>
        <begin position="144"/>
        <end position="153"/>
    </location>
</feature>
<dbReference type="PROSITE" id="PS51194">
    <property type="entry name" value="HELICASE_CTER"/>
    <property type="match status" value="1"/>
</dbReference>
<dbReference type="InterPro" id="IPR027417">
    <property type="entry name" value="P-loop_NTPase"/>
</dbReference>
<dbReference type="CDD" id="cd18787">
    <property type="entry name" value="SF2_C_DEAD"/>
    <property type="match status" value="1"/>
</dbReference>
<feature type="short sequence motif" description="Q motif" evidence="7">
    <location>
        <begin position="227"/>
        <end position="255"/>
    </location>
</feature>